<organism evidence="1 2">
    <name type="scientific">Streptomyces avermitilis</name>
    <dbReference type="NCBI Taxonomy" id="33903"/>
    <lineage>
        <taxon>Bacteria</taxon>
        <taxon>Bacillati</taxon>
        <taxon>Actinomycetota</taxon>
        <taxon>Actinomycetes</taxon>
        <taxon>Kitasatosporales</taxon>
        <taxon>Streptomycetaceae</taxon>
        <taxon>Streptomyces</taxon>
    </lineage>
</organism>
<dbReference type="EMBL" id="BJHX01000005">
    <property type="protein sequence ID" value="GDY70380.1"/>
    <property type="molecule type" value="Genomic_DNA"/>
</dbReference>
<proteinExistence type="predicted"/>
<comment type="caution">
    <text evidence="1">The sequence shown here is derived from an EMBL/GenBank/DDBJ whole genome shotgun (WGS) entry which is preliminary data.</text>
</comment>
<evidence type="ECO:0000313" key="1">
    <source>
        <dbReference type="EMBL" id="GDY70380.1"/>
    </source>
</evidence>
<gene>
    <name evidence="1" type="ORF">SAV14893_097730</name>
</gene>
<protein>
    <submittedName>
        <fullName evidence="1">Uncharacterized protein</fullName>
    </submittedName>
</protein>
<dbReference type="AlphaFoldDB" id="A0A4D4MEI7"/>
<dbReference type="Proteomes" id="UP000302139">
    <property type="component" value="Unassembled WGS sequence"/>
</dbReference>
<accession>A0A4D4MEI7</accession>
<name>A0A4D4MEI7_STRAX</name>
<sequence length="73" mass="7597">MVGVAIDPDPDKLAFDLSDRLPREPVAQGEGVQAPLAVTAVQDARVAFGVRLAGLPGFAISRERGAARSVVMP</sequence>
<reference evidence="1 2" key="1">
    <citation type="submission" date="2019-04" db="EMBL/GenBank/DDBJ databases">
        <title>Draft genome sequences of Streptomyces avermitilis NBRC 14893.</title>
        <authorList>
            <person name="Komaki H."/>
            <person name="Tamura T."/>
            <person name="Hosoyama A."/>
        </authorList>
    </citation>
    <scope>NUCLEOTIDE SEQUENCE [LARGE SCALE GENOMIC DNA]</scope>
    <source>
        <strain evidence="1 2">NBRC 14893</strain>
    </source>
</reference>
<evidence type="ECO:0000313" key="2">
    <source>
        <dbReference type="Proteomes" id="UP000302139"/>
    </source>
</evidence>